<organism evidence="1 2">
    <name type="scientific">Aspergillus tanneri</name>
    <dbReference type="NCBI Taxonomy" id="1220188"/>
    <lineage>
        <taxon>Eukaryota</taxon>
        <taxon>Fungi</taxon>
        <taxon>Dikarya</taxon>
        <taxon>Ascomycota</taxon>
        <taxon>Pezizomycotina</taxon>
        <taxon>Eurotiomycetes</taxon>
        <taxon>Eurotiomycetidae</taxon>
        <taxon>Eurotiales</taxon>
        <taxon>Aspergillaceae</taxon>
        <taxon>Aspergillus</taxon>
        <taxon>Aspergillus subgen. Circumdati</taxon>
    </lineage>
</organism>
<reference evidence="1 2" key="1">
    <citation type="submission" date="2019-03" db="EMBL/GenBank/DDBJ databases">
        <title>The genome sequence of a newly discovered highly antifungal drug resistant Aspergillus species, Aspergillus tanneri NIH 1004.</title>
        <authorList>
            <person name="Mounaud S."/>
            <person name="Singh I."/>
            <person name="Joardar V."/>
            <person name="Pakala S."/>
            <person name="Pakala S."/>
            <person name="Venepally P."/>
            <person name="Hoover J."/>
            <person name="Nierman W."/>
            <person name="Chung J."/>
            <person name="Losada L."/>
        </authorList>
    </citation>
    <scope>NUCLEOTIDE SEQUENCE [LARGE SCALE GENOMIC DNA]</scope>
    <source>
        <strain evidence="1 2">NIH1004</strain>
    </source>
</reference>
<evidence type="ECO:0000313" key="1">
    <source>
        <dbReference type="EMBL" id="THC88200.1"/>
    </source>
</evidence>
<dbReference type="EMBL" id="SOSA01000910">
    <property type="protein sequence ID" value="THC88200.1"/>
    <property type="molecule type" value="Genomic_DNA"/>
</dbReference>
<dbReference type="Proteomes" id="UP000308092">
    <property type="component" value="Unassembled WGS sequence"/>
</dbReference>
<name>A0A4S3J0G4_9EURO</name>
<protein>
    <submittedName>
        <fullName evidence="1">Uncharacterized protein</fullName>
    </submittedName>
</protein>
<comment type="caution">
    <text evidence="1">The sequence shown here is derived from an EMBL/GenBank/DDBJ whole genome shotgun (WGS) entry which is preliminary data.</text>
</comment>
<evidence type="ECO:0000313" key="2">
    <source>
        <dbReference type="Proteomes" id="UP000308092"/>
    </source>
</evidence>
<dbReference type="VEuPathDB" id="FungiDB:EYZ11_012355"/>
<proteinExistence type="predicted"/>
<sequence length="87" mass="9944">MQPQCRYYHPLPRHFGPPRRALLKLACGVGADLDGYGGGRYVSDFLNELRERPHQNMMAVSTGGRERNWLHTSPEDAQACIARSWEF</sequence>
<gene>
    <name evidence="1" type="ORF">EYZ11_012355</name>
</gene>
<accession>A0A4S3J0G4</accession>
<dbReference type="AlphaFoldDB" id="A0A4S3J0G4"/>
<keyword evidence="2" id="KW-1185">Reference proteome</keyword>